<dbReference type="Gramene" id="EME26284">
    <property type="protein sequence ID" value="EME26284"/>
    <property type="gene ID" value="Gasu_60600"/>
</dbReference>
<evidence type="ECO:0000256" key="1">
    <source>
        <dbReference type="SAM" id="Phobius"/>
    </source>
</evidence>
<name>M2XS92_GALSU</name>
<accession>M2XS92</accession>
<dbReference type="GeneID" id="17085268"/>
<dbReference type="EMBL" id="KB454554">
    <property type="protein sequence ID" value="EME26284.1"/>
    <property type="molecule type" value="Genomic_DNA"/>
</dbReference>
<feature type="transmembrane region" description="Helical" evidence="1">
    <location>
        <begin position="236"/>
        <end position="260"/>
    </location>
</feature>
<evidence type="ECO:0000313" key="2">
    <source>
        <dbReference type="EMBL" id="EME26284.1"/>
    </source>
</evidence>
<feature type="transmembrane region" description="Helical" evidence="1">
    <location>
        <begin position="272"/>
        <end position="291"/>
    </location>
</feature>
<dbReference type="Proteomes" id="UP000030680">
    <property type="component" value="Unassembled WGS sequence"/>
</dbReference>
<gene>
    <name evidence="2" type="ORF">Gasu_60600</name>
</gene>
<protein>
    <submittedName>
        <fullName evidence="2">Uncharacterized protein</fullName>
    </submittedName>
</protein>
<dbReference type="OrthoDB" id="10311955at2759"/>
<dbReference type="RefSeq" id="XP_005702804.1">
    <property type="nucleotide sequence ID" value="XM_005702747.1"/>
</dbReference>
<evidence type="ECO:0000313" key="3">
    <source>
        <dbReference type="Proteomes" id="UP000030680"/>
    </source>
</evidence>
<organism evidence="2 3">
    <name type="scientific">Galdieria sulphuraria</name>
    <name type="common">Red alga</name>
    <dbReference type="NCBI Taxonomy" id="130081"/>
    <lineage>
        <taxon>Eukaryota</taxon>
        <taxon>Rhodophyta</taxon>
        <taxon>Bangiophyceae</taxon>
        <taxon>Galdieriales</taxon>
        <taxon>Galdieriaceae</taxon>
        <taxon>Galdieria</taxon>
    </lineage>
</organism>
<dbReference type="AlphaFoldDB" id="M2XS92"/>
<keyword evidence="3" id="KW-1185">Reference proteome</keyword>
<keyword evidence="1" id="KW-0472">Membrane</keyword>
<sequence length="312" mass="36232">MYDRLKVVPDDLIQINKDRKVKRLEQNDILSKAVQQPGDVFCCFLNIQLIVNSERAILGNITSVECIELCRLLAGHLVWLEEELCDFRLEAILGALLCSSYCEWTAWEREKEQFTQQWNALENLSSLDTWKWALGIRERVETMLQRVKLLTSIFTTLLSANATHFSNFMVVQDDKEWEKLLNEKQDIVGYTLEAALQKTCLVENQLARWKDKLDSLVDLYSIGNAAFDARMWSLDLLATILSVCFAIYGMFSQFFGYYVQLPIYNMGNSSQYYFYGIAGGITIALSITIYFSSRWFLRAFYHVFSYDSPFQK</sequence>
<proteinExistence type="predicted"/>
<dbReference type="KEGG" id="gsl:Gasu_60600"/>
<reference evidence="3" key="1">
    <citation type="journal article" date="2013" name="Science">
        <title>Gene transfer from bacteria and archaea facilitated evolution of an extremophilic eukaryote.</title>
        <authorList>
            <person name="Schonknecht G."/>
            <person name="Chen W.H."/>
            <person name="Ternes C.M."/>
            <person name="Barbier G.G."/>
            <person name="Shrestha R.P."/>
            <person name="Stanke M."/>
            <person name="Brautigam A."/>
            <person name="Baker B.J."/>
            <person name="Banfield J.F."/>
            <person name="Garavito R.M."/>
            <person name="Carr K."/>
            <person name="Wilkerson C."/>
            <person name="Rensing S.A."/>
            <person name="Gagneul D."/>
            <person name="Dickenson N.E."/>
            <person name="Oesterhelt C."/>
            <person name="Lercher M.J."/>
            <person name="Weber A.P."/>
        </authorList>
    </citation>
    <scope>NUCLEOTIDE SEQUENCE [LARGE SCALE GENOMIC DNA]</scope>
    <source>
        <strain evidence="3">074W</strain>
    </source>
</reference>
<keyword evidence="1" id="KW-1133">Transmembrane helix</keyword>
<keyword evidence="1" id="KW-0812">Transmembrane</keyword>